<evidence type="ECO:0000313" key="2">
    <source>
        <dbReference type="EMBL" id="GAA2700904.1"/>
    </source>
</evidence>
<name>A0ABN3TEK5_9ACTN</name>
<feature type="region of interest" description="Disordered" evidence="1">
    <location>
        <begin position="139"/>
        <end position="209"/>
    </location>
</feature>
<keyword evidence="3" id="KW-1185">Reference proteome</keyword>
<gene>
    <name evidence="2" type="ORF">GCM10010412_098300</name>
</gene>
<protein>
    <submittedName>
        <fullName evidence="2">Uncharacterized protein</fullName>
    </submittedName>
</protein>
<reference evidence="2 3" key="1">
    <citation type="journal article" date="2019" name="Int. J. Syst. Evol. Microbiol.">
        <title>The Global Catalogue of Microorganisms (GCM) 10K type strain sequencing project: providing services to taxonomists for standard genome sequencing and annotation.</title>
        <authorList>
            <consortium name="The Broad Institute Genomics Platform"/>
            <consortium name="The Broad Institute Genome Sequencing Center for Infectious Disease"/>
            <person name="Wu L."/>
            <person name="Ma J."/>
        </authorList>
    </citation>
    <scope>NUCLEOTIDE SEQUENCE [LARGE SCALE GENOMIC DNA]</scope>
    <source>
        <strain evidence="2 3">JCM 6835</strain>
    </source>
</reference>
<organism evidence="2 3">
    <name type="scientific">Nonomuraea recticatena</name>
    <dbReference type="NCBI Taxonomy" id="46178"/>
    <lineage>
        <taxon>Bacteria</taxon>
        <taxon>Bacillati</taxon>
        <taxon>Actinomycetota</taxon>
        <taxon>Actinomycetes</taxon>
        <taxon>Streptosporangiales</taxon>
        <taxon>Streptosporangiaceae</taxon>
        <taxon>Nonomuraea</taxon>
    </lineage>
</organism>
<sequence>MHPARCRGEAKEIGPTLPPGGRDAAGGNDMLDLLHAAHSVIGLADKHNPERLALVSPKHCRAVTPPIGRPRASWMPAPRLSRRPGVAATARTRSCTARRRHEHGEAGLHDQPSPNTTAHRTAARIEAAVYRLRTIRKLDHRAPHPDPPPPGPSNQPANPRVLDDNGAKRQNIRVRPSRPNKIMNSLEDGKYSMGSTYVRQSKPTLSWRS</sequence>
<feature type="compositionally biased region" description="Basic and acidic residues" evidence="1">
    <location>
        <begin position="1"/>
        <end position="12"/>
    </location>
</feature>
<dbReference type="Proteomes" id="UP001501666">
    <property type="component" value="Unassembled WGS sequence"/>
</dbReference>
<evidence type="ECO:0000313" key="3">
    <source>
        <dbReference type="Proteomes" id="UP001501666"/>
    </source>
</evidence>
<feature type="region of interest" description="Disordered" evidence="1">
    <location>
        <begin position="1"/>
        <end position="25"/>
    </location>
</feature>
<comment type="caution">
    <text evidence="2">The sequence shown here is derived from an EMBL/GenBank/DDBJ whole genome shotgun (WGS) entry which is preliminary data.</text>
</comment>
<dbReference type="EMBL" id="BAAATE010000063">
    <property type="protein sequence ID" value="GAA2700904.1"/>
    <property type="molecule type" value="Genomic_DNA"/>
</dbReference>
<evidence type="ECO:0000256" key="1">
    <source>
        <dbReference type="SAM" id="MobiDB-lite"/>
    </source>
</evidence>
<feature type="region of interest" description="Disordered" evidence="1">
    <location>
        <begin position="65"/>
        <end position="119"/>
    </location>
</feature>
<accession>A0ABN3TEK5</accession>
<proteinExistence type="predicted"/>
<feature type="compositionally biased region" description="Polar residues" evidence="1">
    <location>
        <begin position="193"/>
        <end position="209"/>
    </location>
</feature>